<dbReference type="PROSITE" id="PS50943">
    <property type="entry name" value="HTH_CROC1"/>
    <property type="match status" value="1"/>
</dbReference>
<protein>
    <recommendedName>
        <fullName evidence="2">HTH cro/C1-type domain-containing protein</fullName>
    </recommendedName>
</protein>
<dbReference type="EMBL" id="FLUN01000001">
    <property type="protein sequence ID" value="SBW00249.1"/>
    <property type="molecule type" value="Genomic_DNA"/>
</dbReference>
<dbReference type="InterPro" id="IPR010982">
    <property type="entry name" value="Lambda_DNA-bd_dom_sf"/>
</dbReference>
<dbReference type="Pfam" id="PF01381">
    <property type="entry name" value="HTH_3"/>
    <property type="match status" value="1"/>
</dbReference>
<dbReference type="SUPFAM" id="SSF47413">
    <property type="entry name" value="lambda repressor-like DNA-binding domains"/>
    <property type="match status" value="1"/>
</dbReference>
<organism evidence="3">
    <name type="scientific">uncultured Eubacteriales bacterium</name>
    <dbReference type="NCBI Taxonomy" id="172733"/>
    <lineage>
        <taxon>Bacteria</taxon>
        <taxon>Bacillati</taxon>
        <taxon>Bacillota</taxon>
        <taxon>Clostridia</taxon>
        <taxon>Eubacteriales</taxon>
        <taxon>environmental samples</taxon>
    </lineage>
</organism>
<dbReference type="SMART" id="SM00530">
    <property type="entry name" value="HTH_XRE"/>
    <property type="match status" value="1"/>
</dbReference>
<proteinExistence type="predicted"/>
<dbReference type="PANTHER" id="PTHR46558">
    <property type="entry name" value="TRACRIPTIONAL REGULATORY PROTEIN-RELATED-RELATED"/>
    <property type="match status" value="1"/>
</dbReference>
<keyword evidence="1" id="KW-0238">DNA-binding</keyword>
<sequence length="71" mass="8243">MTEAERVGCLIKALRKQKGYTQEELANEIFVSQSYLRQIEQGRANPTVNLVEKITTYLETLQDKEQKSERP</sequence>
<dbReference type="AlphaFoldDB" id="A0A212JLD0"/>
<feature type="domain" description="HTH cro/C1-type" evidence="2">
    <location>
        <begin position="11"/>
        <end position="64"/>
    </location>
</feature>
<dbReference type="PANTHER" id="PTHR46558:SF4">
    <property type="entry name" value="DNA-BIDING PHAGE PROTEIN"/>
    <property type="match status" value="1"/>
</dbReference>
<dbReference type="InterPro" id="IPR001387">
    <property type="entry name" value="Cro/C1-type_HTH"/>
</dbReference>
<gene>
    <name evidence="3" type="ORF">KL86CLO1_11317</name>
</gene>
<reference evidence="3" key="1">
    <citation type="submission" date="2016-04" db="EMBL/GenBank/DDBJ databases">
        <authorList>
            <person name="Evans L.H."/>
            <person name="Alamgir A."/>
            <person name="Owens N."/>
            <person name="Weber N.D."/>
            <person name="Virtaneva K."/>
            <person name="Barbian K."/>
            <person name="Babar A."/>
            <person name="Rosenke K."/>
        </authorList>
    </citation>
    <scope>NUCLEOTIDE SEQUENCE</scope>
    <source>
        <strain evidence="3">86</strain>
    </source>
</reference>
<dbReference type="GO" id="GO:0003677">
    <property type="term" value="F:DNA binding"/>
    <property type="evidence" value="ECO:0007669"/>
    <property type="project" value="UniProtKB-KW"/>
</dbReference>
<name>A0A212JLD0_9FIRM</name>
<evidence type="ECO:0000256" key="1">
    <source>
        <dbReference type="ARBA" id="ARBA00023125"/>
    </source>
</evidence>
<accession>A0A212JLD0</accession>
<dbReference type="CDD" id="cd00093">
    <property type="entry name" value="HTH_XRE"/>
    <property type="match status" value="1"/>
</dbReference>
<dbReference type="Gene3D" id="1.10.260.40">
    <property type="entry name" value="lambda repressor-like DNA-binding domains"/>
    <property type="match status" value="1"/>
</dbReference>
<evidence type="ECO:0000313" key="3">
    <source>
        <dbReference type="EMBL" id="SBW00249.1"/>
    </source>
</evidence>
<evidence type="ECO:0000259" key="2">
    <source>
        <dbReference type="PROSITE" id="PS50943"/>
    </source>
</evidence>